<dbReference type="InterPro" id="IPR046897">
    <property type="entry name" value="ABC-3C_MC6"/>
</dbReference>
<dbReference type="AlphaFoldDB" id="A0A1I2BP62"/>
<accession>A0A1I2BP62</accession>
<sequence length="78" mass="8946">MILPQKHVSISESMYGFGAELAALINHEIEIDELWKKYKDSNIPYKHNFDMFILALDYLFIIGAINVDDRGCIILASE</sequence>
<dbReference type="Pfam" id="PF20293">
    <property type="entry name" value="MC6"/>
    <property type="match status" value="1"/>
</dbReference>
<reference evidence="2" key="1">
    <citation type="submission" date="2016-10" db="EMBL/GenBank/DDBJ databases">
        <authorList>
            <person name="Varghese N."/>
            <person name="Submissions S."/>
        </authorList>
    </citation>
    <scope>NUCLEOTIDE SEQUENCE [LARGE SCALE GENOMIC DNA]</scope>
    <source>
        <strain evidence="2">CGMCC 1.10223</strain>
    </source>
</reference>
<dbReference type="OrthoDB" id="2084588at2"/>
<evidence type="ECO:0000313" key="2">
    <source>
        <dbReference type="Proteomes" id="UP000183410"/>
    </source>
</evidence>
<name>A0A1I2BP62_9BACL</name>
<protein>
    <submittedName>
        <fullName evidence="1">Uncharacterized protein</fullName>
    </submittedName>
</protein>
<keyword evidence="2" id="KW-1185">Reference proteome</keyword>
<dbReference type="EMBL" id="FONN01000004">
    <property type="protein sequence ID" value="SFE57912.1"/>
    <property type="molecule type" value="Genomic_DNA"/>
</dbReference>
<gene>
    <name evidence="1" type="ORF">SAMN04487969_1043</name>
</gene>
<dbReference type="Proteomes" id="UP000183410">
    <property type="component" value="Unassembled WGS sequence"/>
</dbReference>
<dbReference type="RefSeq" id="WP_046232604.1">
    <property type="nucleotide sequence ID" value="NZ_FONN01000004.1"/>
</dbReference>
<evidence type="ECO:0000313" key="1">
    <source>
        <dbReference type="EMBL" id="SFE57912.1"/>
    </source>
</evidence>
<proteinExistence type="predicted"/>
<organism evidence="1 2">
    <name type="scientific">Paenibacillus algorifonticola</name>
    <dbReference type="NCBI Taxonomy" id="684063"/>
    <lineage>
        <taxon>Bacteria</taxon>
        <taxon>Bacillati</taxon>
        <taxon>Bacillota</taxon>
        <taxon>Bacilli</taxon>
        <taxon>Bacillales</taxon>
        <taxon>Paenibacillaceae</taxon>
        <taxon>Paenibacillus</taxon>
    </lineage>
</organism>